<name>A0A9X4JD46_ACTEU</name>
<evidence type="ECO:0008006" key="4">
    <source>
        <dbReference type="Google" id="ProtNLM"/>
    </source>
</evidence>
<protein>
    <recommendedName>
        <fullName evidence="4">Lipoprotein</fullName>
    </recommendedName>
</protein>
<dbReference type="Proteomes" id="UP001142444">
    <property type="component" value="Unassembled WGS sequence"/>
</dbReference>
<feature type="compositionally biased region" description="Polar residues" evidence="1">
    <location>
        <begin position="27"/>
        <end position="40"/>
    </location>
</feature>
<evidence type="ECO:0000256" key="1">
    <source>
        <dbReference type="SAM" id="MobiDB-lite"/>
    </source>
</evidence>
<dbReference type="RefSeq" id="WP_275217373.1">
    <property type="nucleotide sequence ID" value="NZ_JAPHVQ010000002.1"/>
</dbReference>
<proteinExistence type="predicted"/>
<keyword evidence="3" id="KW-1185">Reference proteome</keyword>
<organism evidence="2 3">
    <name type="scientific">Actinobacillus equuli subsp. equuli</name>
    <dbReference type="NCBI Taxonomy" id="202947"/>
    <lineage>
        <taxon>Bacteria</taxon>
        <taxon>Pseudomonadati</taxon>
        <taxon>Pseudomonadota</taxon>
        <taxon>Gammaproteobacteria</taxon>
        <taxon>Pasteurellales</taxon>
        <taxon>Pasteurellaceae</taxon>
        <taxon>Actinobacillus</taxon>
    </lineage>
</organism>
<feature type="compositionally biased region" description="Basic and acidic residues" evidence="1">
    <location>
        <begin position="42"/>
        <end position="116"/>
    </location>
</feature>
<dbReference type="AlphaFoldDB" id="A0A9X4JD46"/>
<evidence type="ECO:0000313" key="3">
    <source>
        <dbReference type="Proteomes" id="UP001142444"/>
    </source>
</evidence>
<gene>
    <name evidence="2" type="ORF">OQ257_03115</name>
</gene>
<reference evidence="2" key="2">
    <citation type="journal article" date="2023" name="Pathogens">
        <title>Pathological Features and Genomic Characterization of an Actinobacillus equuli subsp. equuli Bearing Unique Virulence-Associated Genes from an Adult Horse with Pleuropneumonia.</title>
        <authorList>
            <person name="Kamali M."/>
            <person name="Carossino M."/>
            <person name="Del Piero F."/>
            <person name="Peak L."/>
            <person name="Mitchell M.S."/>
            <person name="Willette J."/>
            <person name="Baker R."/>
            <person name="Li F."/>
            <person name="Kenez A."/>
            <person name="Balasuriya U.B.R."/>
            <person name="Go Y.Y."/>
        </authorList>
    </citation>
    <scope>NUCLEOTIDE SEQUENCE</scope>
    <source>
        <strain evidence="2">4524</strain>
    </source>
</reference>
<evidence type="ECO:0000313" key="2">
    <source>
        <dbReference type="EMBL" id="MDE8034155.1"/>
    </source>
</evidence>
<accession>A0A9X4JD46</accession>
<dbReference type="PROSITE" id="PS51257">
    <property type="entry name" value="PROKAR_LIPOPROTEIN"/>
    <property type="match status" value="1"/>
</dbReference>
<sequence length="223" mass="25021">MKNLLAALGVSFLLAGCFDDAKKQDADSSQMPVEQKQPQTGEKPEEKSSEQGIEESKVSSENVDKSEKVVDVTDKKKEQSVSTTHVDKEEKSVIHLEKEEKTELLKTSKPDEQHKMIEKRHKSEKSVTQKSFVAASREAKLGKNTAHSATKSKSTKRRQEVNGTYENGKLVSNFSPEELRVGAQVPMSDNEIRQQKIQCRYPFMSQEEVAENNCGVKTVTISY</sequence>
<dbReference type="EMBL" id="JAPHVQ010000002">
    <property type="protein sequence ID" value="MDE8034155.1"/>
    <property type="molecule type" value="Genomic_DNA"/>
</dbReference>
<reference evidence="2" key="1">
    <citation type="submission" date="2022-11" db="EMBL/GenBank/DDBJ databases">
        <authorList>
            <person name="Kamali M."/>
            <person name="Peak L."/>
            <person name="Go Y.Y."/>
            <person name="Balasuriya U.B.R."/>
            <person name="Carossino M."/>
        </authorList>
    </citation>
    <scope>NUCLEOTIDE SEQUENCE</scope>
    <source>
        <strain evidence="2">4524</strain>
    </source>
</reference>
<feature type="region of interest" description="Disordered" evidence="1">
    <location>
        <begin position="23"/>
        <end position="169"/>
    </location>
</feature>
<comment type="caution">
    <text evidence="2">The sequence shown here is derived from an EMBL/GenBank/DDBJ whole genome shotgun (WGS) entry which is preliminary data.</text>
</comment>